<dbReference type="InterPro" id="IPR012340">
    <property type="entry name" value="NA-bd_OB-fold"/>
</dbReference>
<dbReference type="InterPro" id="IPR049540">
    <property type="entry name" value="Spt6-like_S1"/>
</dbReference>
<dbReference type="GO" id="GO:0042393">
    <property type="term" value="F:histone binding"/>
    <property type="evidence" value="ECO:0007669"/>
    <property type="project" value="TreeGrafter"/>
</dbReference>
<feature type="compositionally biased region" description="Basic and acidic residues" evidence="7">
    <location>
        <begin position="146"/>
        <end position="157"/>
    </location>
</feature>
<dbReference type="OrthoDB" id="995477at2759"/>
<keyword evidence="10" id="KW-0648">Protein biosynthesis</keyword>
<dbReference type="GO" id="GO:0003676">
    <property type="term" value="F:nucleic acid binding"/>
    <property type="evidence" value="ECO:0007669"/>
    <property type="project" value="InterPro"/>
</dbReference>
<name>A0A1S3TBU3_VIGRR</name>
<dbReference type="InterPro" id="IPR042066">
    <property type="entry name" value="Spt6_death-like"/>
</dbReference>
<dbReference type="Gene3D" id="2.40.50.140">
    <property type="entry name" value="Nucleic acid-binding proteins"/>
    <property type="match status" value="1"/>
</dbReference>
<dbReference type="Pfam" id="PF22706">
    <property type="entry name" value="Tex_central_region"/>
    <property type="match status" value="1"/>
</dbReference>
<dbReference type="SUPFAM" id="SSF158832">
    <property type="entry name" value="Tex N-terminal region-like"/>
    <property type="match status" value="1"/>
</dbReference>
<dbReference type="GO" id="GO:0140673">
    <property type="term" value="P:transcription elongation-coupled chromatin remodeling"/>
    <property type="evidence" value="ECO:0007669"/>
    <property type="project" value="InterPro"/>
</dbReference>
<feature type="compositionally biased region" description="Acidic residues" evidence="7">
    <location>
        <begin position="7"/>
        <end position="75"/>
    </location>
</feature>
<evidence type="ECO:0000313" key="10">
    <source>
        <dbReference type="RefSeq" id="XP_014491237.1"/>
    </source>
</evidence>
<dbReference type="InterPro" id="IPR041692">
    <property type="entry name" value="HHH_9"/>
</dbReference>
<evidence type="ECO:0000256" key="6">
    <source>
        <dbReference type="PIRNR" id="PIRNR036947"/>
    </source>
</evidence>
<evidence type="ECO:0000256" key="2">
    <source>
        <dbReference type="ARBA" id="ARBA00009253"/>
    </source>
</evidence>
<reference evidence="10" key="1">
    <citation type="submission" date="2025-08" db="UniProtKB">
        <authorList>
            <consortium name="RefSeq"/>
        </authorList>
    </citation>
    <scope>IDENTIFICATION</scope>
    <source>
        <tissue evidence="10">Leaf</tissue>
    </source>
</reference>
<feature type="compositionally biased region" description="Low complexity" evidence="7">
    <location>
        <begin position="1529"/>
        <end position="1538"/>
    </location>
</feature>
<dbReference type="SUPFAM" id="SSF47781">
    <property type="entry name" value="RuvA domain 2-like"/>
    <property type="match status" value="2"/>
</dbReference>
<dbReference type="InterPro" id="IPR028083">
    <property type="entry name" value="Spt6_acidic_N_dom"/>
</dbReference>
<dbReference type="Pfam" id="PF14635">
    <property type="entry name" value="HHH_7"/>
    <property type="match status" value="1"/>
</dbReference>
<keyword evidence="4 6" id="KW-0804">Transcription</keyword>
<dbReference type="Pfam" id="PF21710">
    <property type="entry name" value="Spt6_S1"/>
    <property type="match status" value="1"/>
</dbReference>
<dbReference type="InterPro" id="IPR003029">
    <property type="entry name" value="S1_domain"/>
</dbReference>
<proteinExistence type="inferred from homology"/>
<feature type="compositionally biased region" description="Acidic residues" evidence="7">
    <location>
        <begin position="90"/>
        <end position="100"/>
    </location>
</feature>
<gene>
    <name evidence="10" type="primary">LOC106753887</name>
</gene>
<dbReference type="FunFam" id="1.10.10.650:FF:000003">
    <property type="entry name" value="Transcription elongation factor spt6"/>
    <property type="match status" value="1"/>
</dbReference>
<dbReference type="Pfam" id="PF14639">
    <property type="entry name" value="YqgF"/>
    <property type="match status" value="1"/>
</dbReference>
<keyword evidence="5 6" id="KW-0539">Nucleus</keyword>
<feature type="compositionally biased region" description="Acidic residues" evidence="7">
    <location>
        <begin position="126"/>
        <end position="138"/>
    </location>
</feature>
<evidence type="ECO:0000256" key="4">
    <source>
        <dbReference type="ARBA" id="ARBA00023163"/>
    </source>
</evidence>
<comment type="similarity">
    <text evidence="2 6">Belongs to the SPT6 family.</text>
</comment>
<dbReference type="GO" id="GO:0031491">
    <property type="term" value="F:nucleosome binding"/>
    <property type="evidence" value="ECO:0007669"/>
    <property type="project" value="TreeGrafter"/>
</dbReference>
<comment type="subcellular location">
    <subcellularLocation>
        <location evidence="1 6">Nucleus</location>
    </subcellularLocation>
</comment>
<dbReference type="FunFam" id="1.10.150.850:FF:000001">
    <property type="entry name" value="Transcription elongation factor spt6"/>
    <property type="match status" value="1"/>
</dbReference>
<feature type="region of interest" description="Disordered" evidence="7">
    <location>
        <begin position="1452"/>
        <end position="1648"/>
    </location>
</feature>
<dbReference type="Pfam" id="PF14632">
    <property type="entry name" value="SPT6_acidic"/>
    <property type="match status" value="1"/>
</dbReference>
<dbReference type="InterPro" id="IPR035019">
    <property type="entry name" value="Spt6_SH2_N"/>
</dbReference>
<evidence type="ECO:0000256" key="3">
    <source>
        <dbReference type="ARBA" id="ARBA00023015"/>
    </source>
</evidence>
<dbReference type="GO" id="GO:0008023">
    <property type="term" value="C:transcription elongation factor complex"/>
    <property type="evidence" value="ECO:0007669"/>
    <property type="project" value="TreeGrafter"/>
</dbReference>
<dbReference type="CDD" id="cd09928">
    <property type="entry name" value="SH2_Cterm_SPT6_like"/>
    <property type="match status" value="1"/>
</dbReference>
<feature type="compositionally biased region" description="Gly residues" evidence="7">
    <location>
        <begin position="1638"/>
        <end position="1648"/>
    </location>
</feature>
<feature type="compositionally biased region" description="Basic residues" evidence="7">
    <location>
        <begin position="106"/>
        <end position="122"/>
    </location>
</feature>
<dbReference type="InterPro" id="IPR006641">
    <property type="entry name" value="YqgF/RNaseH-like_dom"/>
</dbReference>
<dbReference type="SMART" id="SM00316">
    <property type="entry name" value="S1"/>
    <property type="match status" value="1"/>
</dbReference>
<dbReference type="GeneID" id="106753887"/>
<accession>A0A1S3TBU3</accession>
<dbReference type="InterPro" id="IPR017072">
    <property type="entry name" value="TF_Spt6"/>
</dbReference>
<dbReference type="GO" id="GO:0003746">
    <property type="term" value="F:translation elongation factor activity"/>
    <property type="evidence" value="ECO:0007669"/>
    <property type="project" value="UniProtKB-KW"/>
</dbReference>
<feature type="compositionally biased region" description="Acidic residues" evidence="7">
    <location>
        <begin position="158"/>
        <end position="201"/>
    </location>
</feature>
<feature type="compositionally biased region" description="Basic and acidic residues" evidence="7">
    <location>
        <begin position="274"/>
        <end position="290"/>
    </location>
</feature>
<evidence type="ECO:0000256" key="5">
    <source>
        <dbReference type="ARBA" id="ARBA00023242"/>
    </source>
</evidence>
<dbReference type="STRING" id="3916.A0A1S3TBU3"/>
<dbReference type="SUPFAM" id="SSF55550">
    <property type="entry name" value="SH2 domain"/>
    <property type="match status" value="1"/>
</dbReference>
<keyword evidence="3" id="KW-0805">Transcription regulation</keyword>
<feature type="compositionally biased region" description="Low complexity" evidence="7">
    <location>
        <begin position="1599"/>
        <end position="1609"/>
    </location>
</feature>
<dbReference type="FunFam" id="3.30.505.10:FF:000050">
    <property type="entry name" value="Transcription elongation factor spt6"/>
    <property type="match status" value="1"/>
</dbReference>
<dbReference type="PANTHER" id="PTHR10145:SF6">
    <property type="entry name" value="TRANSCRIPTION ELONGATION FACTOR SPT6"/>
    <property type="match status" value="1"/>
</dbReference>
<dbReference type="InterPro" id="IPR036860">
    <property type="entry name" value="SH2_dom_sf"/>
</dbReference>
<dbReference type="SMART" id="SM00732">
    <property type="entry name" value="YqgFc"/>
    <property type="match status" value="1"/>
</dbReference>
<sequence>MAKGVISDEEDDVELDEEEREPIDGEELEEGRDVDNEDEDEEEEGQDEYENDGFIVDDIEDEEEQDEEERADSDDERQKKKKRKKKEEYVLDEDDYELLEDNNINIHRRKESKKFKRLKKGRRDTEEEPSGLSDEEEFVGSGKVGRTAEEKLKRSLFGDDEGAPLEDIAEEEEQGEEEEDADIGEDDEMADFIVDEEEVDENGAPMRQRKLKKKKTRQAPGVSSSALQEAQELFGDPDELILNRQKNLEMSEYRETRLEDEFEPIVLSEKYMTEQDDQIRELDIPERMQISDESTGAPPSDRSSIEEESQWIVNQLGNGAVPWIYKKVPNSQNNEKDDLPINKDDINRFLELHHVQKLDIPFIAMYRKEECLSLLKDLEQPEAVDENDKTPTLKWHKVLWALQDLDKKWLLLQKRKSALKLYYNKRFEEESRRVYDETRLNLNSQLFESVMSSLKEAESEREVDDVDSKFNLHFPPGEAGVDEGQYKRPKRKSMYSTFSKAGLWEVASRFGCSPEQLGFCLTDVKPQELEDPKETPEEMASNFTCAMYDTPEEVLKCARHMAAVEISCEPSIRKHVRTHFLDHAVVSTCPTADGNTTIDSFHQFAGVKWLREKPLSKFEDVQWLLIQKAEEEKLIQVTIKLPEEYLNKLIDQFNEYYISDSVSRSAQLWNEQRKLILHDAIFRFLLPSMEKEARGVLASKAKNWLLMEYGKALWNKVSVGPYQQKENDLGSDEEAAPRVMACCWGPGKPQTTFVMLDSSGEVLDVLYTGSLTFRSQNVSDQQRKKNDQERVLKFMTDHQPHVVVLGAVNLSCTRLKEDIYEVIFKMVEENPRDVGHEMDGLSIVYGDESLPRLYENSRISSEQLPSQQGIVRRAVALGRYLQNPLAMVATLCGPRKEILSWKLSPLESFLNQDDKFAMVEQVMVDVTNQVGLDINLAISHEWLFAPLQFISGLGPRKAASLQRSLVRAGAIFTRKDFVTEHKLGKKVFVNAVGFLRVRRSGLAASSSQFIDLLDDTRIHPESYILAQELAKDVYEEDGTGDANDDDDALEMAIEHVRDRPSYLKNLDVEEYASGKNRQNKIQTFYDIKRELIQGFQDWRNQYEEPSQDEEFYMISGETEETLAEGKIVQVTVRRVQAQKAICGLESGMTGILMKEDYTDDWRDVIELSDRLHEGDMLTCKIKSIQKNRYQVFLVCKDSEMRSNRLQNNRDIDPYYHEDRNCFQSDQDKARKEKELAKKHFKPRMIVHPRFQNITADEAMEFLSDKDPGESIIRPSSRGPSYLTLTLKINDGVYAHKDIVEGGKEHKDITSLLRIGKTLKIGDDTFEDLDEVMDRYVDPLVAYLKTMLNYRKFRKGTKSEVDELLRIEKAEYPTRIVYSFGISHEHPGTFILTYIRSTNPHHEYIGLYPKGFRFRKKMFEDIDRLVAYFQRHIDDPQHDSAPSIRSVAAMVPMRSPATGGSSGPSVGSGWGGGSNSEGGRRGHSYDRDRSSTPGSRTGRGEYRNNGNQDEHPSGVPRPYGGGRGRGRGRGSYNNRGHNSNNERQDSSYGGSRWGSNNTKDSDDGLNSFPGAKVQNSPGREAFPGGWGGVSGGWGGGSGGSNNNDNSVWGQEIGGGGGPSDGDQGSSGWGTAPKKAAAGNGWGSGNSGGW</sequence>
<dbReference type="PIRSF" id="PIRSF036947">
    <property type="entry name" value="Spt6"/>
    <property type="match status" value="1"/>
</dbReference>
<organism evidence="9 10">
    <name type="scientific">Vigna radiata var. radiata</name>
    <name type="common">Mung bean</name>
    <name type="synonym">Phaseolus aureus</name>
    <dbReference type="NCBI Taxonomy" id="3916"/>
    <lineage>
        <taxon>Eukaryota</taxon>
        <taxon>Viridiplantae</taxon>
        <taxon>Streptophyta</taxon>
        <taxon>Embryophyta</taxon>
        <taxon>Tracheophyta</taxon>
        <taxon>Spermatophyta</taxon>
        <taxon>Magnoliopsida</taxon>
        <taxon>eudicotyledons</taxon>
        <taxon>Gunneridae</taxon>
        <taxon>Pentapetalae</taxon>
        <taxon>rosids</taxon>
        <taxon>fabids</taxon>
        <taxon>Fabales</taxon>
        <taxon>Fabaceae</taxon>
        <taxon>Papilionoideae</taxon>
        <taxon>50 kb inversion clade</taxon>
        <taxon>NPAAA clade</taxon>
        <taxon>indigoferoid/millettioid clade</taxon>
        <taxon>Phaseoleae</taxon>
        <taxon>Vigna</taxon>
    </lineage>
</organism>
<protein>
    <recommendedName>
        <fullName evidence="6">Transcription elongation factor spt6</fullName>
    </recommendedName>
</protein>
<feature type="domain" description="S1 motif" evidence="8">
    <location>
        <begin position="1125"/>
        <end position="1196"/>
    </location>
</feature>
<dbReference type="PANTHER" id="PTHR10145">
    <property type="entry name" value="TRANSCRIPTION ELONGATION FACTOR SPT6"/>
    <property type="match status" value="1"/>
</dbReference>
<evidence type="ECO:0000313" key="9">
    <source>
        <dbReference type="Proteomes" id="UP000087766"/>
    </source>
</evidence>
<dbReference type="Gene3D" id="3.30.505.10">
    <property type="entry name" value="SH2 domain"/>
    <property type="match status" value="2"/>
</dbReference>
<dbReference type="Gene3D" id="3.30.420.140">
    <property type="entry name" value="YqgF/RNase H-like domain"/>
    <property type="match status" value="1"/>
</dbReference>
<dbReference type="InterPro" id="IPR023323">
    <property type="entry name" value="Tex-like_dom_sf"/>
</dbReference>
<dbReference type="Gene3D" id="1.10.3500.10">
    <property type="entry name" value="Tex N-terminal region-like"/>
    <property type="match status" value="1"/>
</dbReference>
<dbReference type="InterPro" id="IPR010994">
    <property type="entry name" value="RuvA_2-like"/>
</dbReference>
<dbReference type="FunFam" id="1.10.10.2740:FF:000002">
    <property type="entry name" value="Transcription elongation factor Spt6"/>
    <property type="match status" value="1"/>
</dbReference>
<dbReference type="PROSITE" id="PS50126">
    <property type="entry name" value="S1"/>
    <property type="match status" value="1"/>
</dbReference>
<dbReference type="InterPro" id="IPR028231">
    <property type="entry name" value="Spt6_YqgF"/>
</dbReference>
<feature type="compositionally biased region" description="Basic and acidic residues" evidence="7">
    <location>
        <begin position="1477"/>
        <end position="1489"/>
    </location>
</feature>
<dbReference type="InterPro" id="IPR055179">
    <property type="entry name" value="Tex-like_central_region"/>
</dbReference>
<dbReference type="FunFam" id="3.30.420.140:FF:000006">
    <property type="entry name" value="Transcription elongation factor spt6"/>
    <property type="match status" value="1"/>
</dbReference>
<feature type="compositionally biased region" description="Polar residues" evidence="7">
    <location>
        <begin position="1545"/>
        <end position="1557"/>
    </location>
</feature>
<dbReference type="RefSeq" id="XP_014491237.1">
    <property type="nucleotide sequence ID" value="XM_014635751.2"/>
</dbReference>
<feature type="region of interest" description="Disordered" evidence="7">
    <location>
        <begin position="1"/>
        <end position="231"/>
    </location>
</feature>
<dbReference type="InterPro" id="IPR035420">
    <property type="entry name" value="Spt6_SH2"/>
</dbReference>
<feature type="compositionally biased region" description="Gly residues" evidence="7">
    <location>
        <begin position="1459"/>
        <end position="1475"/>
    </location>
</feature>
<dbReference type="Proteomes" id="UP000087766">
    <property type="component" value="Unplaced"/>
</dbReference>
<dbReference type="Pfam" id="PF14633">
    <property type="entry name" value="SH2_2"/>
    <property type="match status" value="1"/>
</dbReference>
<feature type="compositionally biased region" description="Gly residues" evidence="7">
    <location>
        <begin position="1583"/>
        <end position="1598"/>
    </location>
</feature>
<feature type="region of interest" description="Disordered" evidence="7">
    <location>
        <begin position="274"/>
        <end position="307"/>
    </location>
</feature>
<dbReference type="KEGG" id="vra:106753887"/>
<dbReference type="FunFam" id="2.40.50.140:FF:000256">
    <property type="entry name" value="Transcription elongation factor spt6"/>
    <property type="match status" value="1"/>
</dbReference>
<keyword evidence="9" id="KW-1185">Reference proteome</keyword>
<dbReference type="GO" id="GO:0009793">
    <property type="term" value="P:embryo development ending in seed dormancy"/>
    <property type="evidence" value="ECO:0007669"/>
    <property type="project" value="UniProtKB-ARBA"/>
</dbReference>
<dbReference type="FunFam" id="3.30.505.10:FF:000047">
    <property type="entry name" value="Transcription elongation factor spt6"/>
    <property type="match status" value="1"/>
</dbReference>
<keyword evidence="10" id="KW-0251">Elongation factor</keyword>
<feature type="compositionally biased region" description="Basic residues" evidence="7">
    <location>
        <begin position="207"/>
        <end position="217"/>
    </location>
</feature>
<dbReference type="SUPFAM" id="SSF50249">
    <property type="entry name" value="Nucleic acid-binding proteins"/>
    <property type="match status" value="1"/>
</dbReference>
<dbReference type="GO" id="GO:0034728">
    <property type="term" value="P:nucleosome organization"/>
    <property type="evidence" value="ECO:0007669"/>
    <property type="project" value="TreeGrafter"/>
</dbReference>
<dbReference type="CDD" id="cd09918">
    <property type="entry name" value="SH2_Nterm_SPT6_like"/>
    <property type="match status" value="1"/>
</dbReference>
<evidence type="ECO:0000256" key="1">
    <source>
        <dbReference type="ARBA" id="ARBA00004123"/>
    </source>
</evidence>
<dbReference type="InterPro" id="IPR035018">
    <property type="entry name" value="Spt6_SH2_C"/>
</dbReference>
<dbReference type="InterPro" id="IPR023319">
    <property type="entry name" value="Tex-like_HTH_dom_sf"/>
</dbReference>
<dbReference type="InterPro" id="IPR037027">
    <property type="entry name" value="YqgF/RNaseH-like_dom_sf"/>
</dbReference>
<dbReference type="InterPro" id="IPR012337">
    <property type="entry name" value="RNaseH-like_sf"/>
</dbReference>
<evidence type="ECO:0000256" key="7">
    <source>
        <dbReference type="SAM" id="MobiDB-lite"/>
    </source>
</evidence>
<dbReference type="FunFam" id="1.10.3500.10:FF:000004">
    <property type="entry name" value="Transcription elongation factor spt6"/>
    <property type="match status" value="1"/>
</dbReference>
<dbReference type="SUPFAM" id="SSF53098">
    <property type="entry name" value="Ribonuclease H-like"/>
    <property type="match status" value="1"/>
</dbReference>
<evidence type="ECO:0000259" key="8">
    <source>
        <dbReference type="PROSITE" id="PS50126"/>
    </source>
</evidence>
<dbReference type="Gene3D" id="1.10.150.850">
    <property type="entry name" value="Spt6, helix-hairpin-helix domain"/>
    <property type="match status" value="1"/>
</dbReference>
<dbReference type="Pfam" id="PF17674">
    <property type="entry name" value="HHH_9"/>
    <property type="match status" value="1"/>
</dbReference>
<comment type="function">
    <text evidence="6">Transcription elongation factor that enhances transcription elongation by RNA polymerase II (RNAPII).</text>
</comment>
<feature type="compositionally biased region" description="Gly residues" evidence="7">
    <location>
        <begin position="1610"/>
        <end position="1626"/>
    </location>
</feature>
<dbReference type="InterPro" id="IPR032706">
    <property type="entry name" value="Spt6_HHH"/>
</dbReference>
<dbReference type="Gene3D" id="1.10.10.650">
    <property type="entry name" value="RuvA domain 2-like"/>
    <property type="match status" value="1"/>
</dbReference>
<feature type="compositionally biased region" description="Basic and acidic residues" evidence="7">
    <location>
        <begin position="1497"/>
        <end position="1511"/>
    </location>
</feature>
<dbReference type="Gene3D" id="1.10.10.2740">
    <property type="entry name" value="Spt6, Death-like domain"/>
    <property type="match status" value="1"/>
</dbReference>